<sequence>MGENPDQWWTLMTEPVTFSLNVAELIENPDLHPGLAGLDEAEDKLDASFSDCADQDQMAEAHDAALTGLNRRYTDGYALYAERFVTAVKSAATDLGLPLPPRVVVDDDPQSAWWDDGAIRNSANTDSALVIDLWERAHAIVPLPNVDIRLDPPEPTKGG</sequence>
<dbReference type="Proteomes" id="UP000613840">
    <property type="component" value="Unassembled WGS sequence"/>
</dbReference>
<comment type="caution">
    <text evidence="1">The sequence shown here is derived from an EMBL/GenBank/DDBJ whole genome shotgun (WGS) entry which is preliminary data.</text>
</comment>
<name>A0A917W6Z1_9ACTN</name>
<dbReference type="AlphaFoldDB" id="A0A917W6Z1"/>
<dbReference type="EMBL" id="BMMZ01000008">
    <property type="protein sequence ID" value="GGL70615.1"/>
    <property type="molecule type" value="Genomic_DNA"/>
</dbReference>
<gene>
    <name evidence="1" type="ORF">GCM10011575_31350</name>
</gene>
<proteinExistence type="predicted"/>
<accession>A0A917W6Z1</accession>
<evidence type="ECO:0000313" key="1">
    <source>
        <dbReference type="EMBL" id="GGL70615.1"/>
    </source>
</evidence>
<reference evidence="1" key="2">
    <citation type="submission" date="2020-09" db="EMBL/GenBank/DDBJ databases">
        <authorList>
            <person name="Sun Q."/>
            <person name="Zhou Y."/>
        </authorList>
    </citation>
    <scope>NUCLEOTIDE SEQUENCE</scope>
    <source>
        <strain evidence="1">CGMCC 4.7306</strain>
    </source>
</reference>
<dbReference type="RefSeq" id="WP_188896323.1">
    <property type="nucleotide sequence ID" value="NZ_BMMZ01000008.1"/>
</dbReference>
<evidence type="ECO:0000313" key="2">
    <source>
        <dbReference type="Proteomes" id="UP000613840"/>
    </source>
</evidence>
<keyword evidence="2" id="KW-1185">Reference proteome</keyword>
<protein>
    <submittedName>
        <fullName evidence="1">Uncharacterized protein</fullName>
    </submittedName>
</protein>
<organism evidence="1 2">
    <name type="scientific">Microlunatus endophyticus</name>
    <dbReference type="NCBI Taxonomy" id="1716077"/>
    <lineage>
        <taxon>Bacteria</taxon>
        <taxon>Bacillati</taxon>
        <taxon>Actinomycetota</taxon>
        <taxon>Actinomycetes</taxon>
        <taxon>Propionibacteriales</taxon>
        <taxon>Propionibacteriaceae</taxon>
        <taxon>Microlunatus</taxon>
    </lineage>
</organism>
<reference evidence="1" key="1">
    <citation type="journal article" date="2014" name="Int. J. Syst. Evol. Microbiol.">
        <title>Complete genome sequence of Corynebacterium casei LMG S-19264T (=DSM 44701T), isolated from a smear-ripened cheese.</title>
        <authorList>
            <consortium name="US DOE Joint Genome Institute (JGI-PGF)"/>
            <person name="Walter F."/>
            <person name="Albersmeier A."/>
            <person name="Kalinowski J."/>
            <person name="Ruckert C."/>
        </authorList>
    </citation>
    <scope>NUCLEOTIDE SEQUENCE</scope>
    <source>
        <strain evidence="1">CGMCC 4.7306</strain>
    </source>
</reference>